<evidence type="ECO:0000256" key="5">
    <source>
        <dbReference type="SAM" id="MobiDB-lite"/>
    </source>
</evidence>
<dbReference type="PANTHER" id="PTHR31413:SF15">
    <property type="entry name" value="NINJA-FAMILY PROTEIN"/>
    <property type="match status" value="1"/>
</dbReference>
<evidence type="ECO:0000256" key="3">
    <source>
        <dbReference type="ARBA" id="ARBA00023242"/>
    </source>
</evidence>
<dbReference type="OrthoDB" id="667358at2759"/>
<evidence type="ECO:0000313" key="9">
    <source>
        <dbReference type="Proteomes" id="UP000501690"/>
    </source>
</evidence>
<protein>
    <recommendedName>
        <fullName evidence="4">Ninja-family protein</fullName>
    </recommendedName>
    <alternativeName>
        <fullName evidence="4">ABI-binding protein</fullName>
    </alternativeName>
</protein>
<dbReference type="AlphaFoldDB" id="A0A4D6MXM0"/>
<feature type="compositionally biased region" description="Low complexity" evidence="5">
    <location>
        <begin position="147"/>
        <end position="164"/>
    </location>
</feature>
<feature type="domain" description="Tify" evidence="7">
    <location>
        <begin position="323"/>
        <end position="356"/>
    </location>
</feature>
<evidence type="ECO:0000256" key="4">
    <source>
        <dbReference type="RuleBase" id="RU369029"/>
    </source>
</evidence>
<evidence type="ECO:0000256" key="1">
    <source>
        <dbReference type="ARBA" id="ARBA00004123"/>
    </source>
</evidence>
<dbReference type="Pfam" id="PF16135">
    <property type="entry name" value="TDBD"/>
    <property type="match status" value="1"/>
</dbReference>
<dbReference type="GO" id="GO:0005634">
    <property type="term" value="C:nucleus"/>
    <property type="evidence" value="ECO:0007669"/>
    <property type="project" value="UniProtKB-SubCell"/>
</dbReference>
<dbReference type="GO" id="GO:0007165">
    <property type="term" value="P:signal transduction"/>
    <property type="evidence" value="ECO:0007669"/>
    <property type="project" value="InterPro"/>
</dbReference>
<dbReference type="InterPro" id="IPR012463">
    <property type="entry name" value="Ninja_motif"/>
</dbReference>
<feature type="compositionally biased region" description="Basic and acidic residues" evidence="5">
    <location>
        <begin position="63"/>
        <end position="76"/>
    </location>
</feature>
<comment type="similarity">
    <text evidence="2 4">Belongs to the Ninja family.</text>
</comment>
<feature type="region of interest" description="Disordered" evidence="5">
    <location>
        <begin position="56"/>
        <end position="76"/>
    </location>
</feature>
<dbReference type="Proteomes" id="UP000501690">
    <property type="component" value="Linkage Group LG8"/>
</dbReference>
<dbReference type="GO" id="GO:0045892">
    <property type="term" value="P:negative regulation of DNA-templated transcription"/>
    <property type="evidence" value="ECO:0007669"/>
    <property type="project" value="TreeGrafter"/>
</dbReference>
<feature type="domain" description="Ethylene-responsive binding factor-associated repression" evidence="6">
    <location>
        <begin position="3"/>
        <end position="26"/>
    </location>
</feature>
<keyword evidence="9" id="KW-1185">Reference proteome</keyword>
<comment type="function">
    <text evidence="4">Acts as a negative regulator of abscisic acid (ABA) response.</text>
</comment>
<evidence type="ECO:0000259" key="6">
    <source>
        <dbReference type="Pfam" id="PF07897"/>
    </source>
</evidence>
<sequence length="363" mass="39799">MVEVEEVELDLALSIGGSFGRHTVHTPPPDSKPDSFTRLPVDPHDKREIQALRRMEAKKKREQKRERVRETEPEWEQAFKKEKTECHNAVTAFAPWRTAEPFRVHQFAPVQYLPLNNGFPLPCWVGSQKNAGGVDGGNGCDKKTAKSNGSSKCSSSAVSDYQSSSREDGGSSDSHSHSVHSLAEQPHLNSSKETSIGTQPEESASASSHPMKAKQGNNNNNTTQERKYIAKETQRKPNPSSPEHMKIKQEAPTSHEVPTMAVENKCLSNENSGPLMEAKGELGKPPKPLSHTSLLPQMPYVSAKGNNGKTVHGFLYRYNKSEVSIVCVCHGSTFSPAEFVQHAGGTDITHPLRHITVIPSALG</sequence>
<comment type="subcellular location">
    <subcellularLocation>
        <location evidence="1 4">Nucleus</location>
    </subcellularLocation>
</comment>
<feature type="region of interest" description="Disordered" evidence="5">
    <location>
        <begin position="18"/>
        <end position="42"/>
    </location>
</feature>
<feature type="compositionally biased region" description="Polar residues" evidence="5">
    <location>
        <begin position="187"/>
        <end position="208"/>
    </location>
</feature>
<feature type="region of interest" description="Disordered" evidence="5">
    <location>
        <begin position="142"/>
        <end position="256"/>
    </location>
</feature>
<evidence type="ECO:0000256" key="2">
    <source>
        <dbReference type="ARBA" id="ARBA00006081"/>
    </source>
</evidence>
<accession>A0A4D6MXM0</accession>
<organism evidence="8 9">
    <name type="scientific">Vigna unguiculata</name>
    <name type="common">Cowpea</name>
    <dbReference type="NCBI Taxonomy" id="3917"/>
    <lineage>
        <taxon>Eukaryota</taxon>
        <taxon>Viridiplantae</taxon>
        <taxon>Streptophyta</taxon>
        <taxon>Embryophyta</taxon>
        <taxon>Tracheophyta</taxon>
        <taxon>Spermatophyta</taxon>
        <taxon>Magnoliopsida</taxon>
        <taxon>eudicotyledons</taxon>
        <taxon>Gunneridae</taxon>
        <taxon>Pentapetalae</taxon>
        <taxon>rosids</taxon>
        <taxon>fabids</taxon>
        <taxon>Fabales</taxon>
        <taxon>Fabaceae</taxon>
        <taxon>Papilionoideae</taxon>
        <taxon>50 kb inversion clade</taxon>
        <taxon>NPAAA clade</taxon>
        <taxon>indigoferoid/millettioid clade</taxon>
        <taxon>Phaseoleae</taxon>
        <taxon>Vigna</taxon>
    </lineage>
</organism>
<dbReference type="PANTHER" id="PTHR31413">
    <property type="entry name" value="AFP HOMOLOG 2"/>
    <property type="match status" value="1"/>
</dbReference>
<dbReference type="Pfam" id="PF07897">
    <property type="entry name" value="EAR"/>
    <property type="match status" value="1"/>
</dbReference>
<feature type="compositionally biased region" description="Basic and acidic residues" evidence="5">
    <location>
        <begin position="31"/>
        <end position="42"/>
    </location>
</feature>
<gene>
    <name evidence="8" type="ORF">DEO72_LG8g2940</name>
</gene>
<dbReference type="InterPro" id="IPR031307">
    <property type="entry name" value="Ninja_fam"/>
</dbReference>
<reference evidence="8 9" key="1">
    <citation type="submission" date="2019-04" db="EMBL/GenBank/DDBJ databases">
        <title>An improved genome assembly and genetic linkage map for asparagus bean, Vigna unguiculata ssp. sesquipedialis.</title>
        <authorList>
            <person name="Xia Q."/>
            <person name="Zhang R."/>
            <person name="Dong Y."/>
        </authorList>
    </citation>
    <scope>NUCLEOTIDE SEQUENCE [LARGE SCALE GENOMIC DNA]</scope>
    <source>
        <tissue evidence="8">Leaf</tissue>
    </source>
</reference>
<dbReference type="Gramene" id="Vigun10g045300.1.v1.2">
    <property type="protein sequence ID" value="Vigun10g045300.1.v1.2"/>
    <property type="gene ID" value="Vigun10g045300.v1.2"/>
</dbReference>
<evidence type="ECO:0000259" key="7">
    <source>
        <dbReference type="Pfam" id="PF16135"/>
    </source>
</evidence>
<dbReference type="InterPro" id="IPR032308">
    <property type="entry name" value="TDBD"/>
</dbReference>
<proteinExistence type="inferred from homology"/>
<name>A0A4D6MXM0_VIGUN</name>
<keyword evidence="3 4" id="KW-0539">Nucleus</keyword>
<evidence type="ECO:0000313" key="8">
    <source>
        <dbReference type="EMBL" id="QCE04899.1"/>
    </source>
</evidence>
<feature type="compositionally biased region" description="Basic and acidic residues" evidence="5">
    <location>
        <begin position="224"/>
        <end position="235"/>
    </location>
</feature>
<dbReference type="EMBL" id="CP039352">
    <property type="protein sequence ID" value="QCE04899.1"/>
    <property type="molecule type" value="Genomic_DNA"/>
</dbReference>